<accession>A0A7G5XJG6</accession>
<dbReference type="InterPro" id="IPR040921">
    <property type="entry name" value="Peptidase_S66C"/>
</dbReference>
<organism evidence="9 10">
    <name type="scientific">Lacibacter sediminis</name>
    <dbReference type="NCBI Taxonomy" id="2760713"/>
    <lineage>
        <taxon>Bacteria</taxon>
        <taxon>Pseudomonadati</taxon>
        <taxon>Bacteroidota</taxon>
        <taxon>Chitinophagia</taxon>
        <taxon>Chitinophagales</taxon>
        <taxon>Chitinophagaceae</taxon>
        <taxon>Lacibacter</taxon>
    </lineage>
</organism>
<protein>
    <submittedName>
        <fullName evidence="9">LD-carboxypeptidase</fullName>
    </submittedName>
</protein>
<dbReference type="InterPro" id="IPR027478">
    <property type="entry name" value="LdcA_N"/>
</dbReference>
<evidence type="ECO:0000313" key="9">
    <source>
        <dbReference type="EMBL" id="QNA45619.1"/>
    </source>
</evidence>
<feature type="domain" description="LD-carboxypeptidase N-terminal" evidence="7">
    <location>
        <begin position="13"/>
        <end position="129"/>
    </location>
</feature>
<dbReference type="GO" id="GO:0008236">
    <property type="term" value="F:serine-type peptidase activity"/>
    <property type="evidence" value="ECO:0007669"/>
    <property type="project" value="UniProtKB-KW"/>
</dbReference>
<name>A0A7G5XJG6_9BACT</name>
<dbReference type="PANTHER" id="PTHR30237">
    <property type="entry name" value="MURAMOYLTETRAPEPTIDE CARBOXYPEPTIDASE"/>
    <property type="match status" value="1"/>
</dbReference>
<dbReference type="AlphaFoldDB" id="A0A7G5XJG6"/>
<evidence type="ECO:0000256" key="1">
    <source>
        <dbReference type="ARBA" id="ARBA00010233"/>
    </source>
</evidence>
<evidence type="ECO:0000256" key="5">
    <source>
        <dbReference type="ARBA" id="ARBA00022825"/>
    </source>
</evidence>
<sequence>MKTPSYLKKGDTIAITCPAGYMKLEKAQTCITVLQQWGYEVLVGKTLGSKSKTYFSGTDEERLNEFQAMLDAPEVKAILCGRGGYGVGRIIDQLDFTAFKKNPKWIIGFSDITIFHAHINRNFKIATLHSSMASAFNDGGYKNKYVQSIKAALGGKKANYSCKTHRLNQTGKATAELVGGNLALITHLIGTKSDYQTKGKILFIEDIGEQHYNIDRMLHQLKRSGKLNDLAGLIIGGFTDMQDTERPFGKKVYNIIHELINEYKYPVCFGFPVSHDKENLALKVGASYQLTVSKQTVQLKEQ</sequence>
<evidence type="ECO:0000256" key="6">
    <source>
        <dbReference type="PIRSR" id="PIRSR028757-1"/>
    </source>
</evidence>
<gene>
    <name evidence="9" type="ORF">H4075_05305</name>
</gene>
<keyword evidence="3" id="KW-0645">Protease</keyword>
<keyword evidence="5" id="KW-0720">Serine protease</keyword>
<comment type="similarity">
    <text evidence="1">Belongs to the peptidase S66 family.</text>
</comment>
<dbReference type="PIRSF" id="PIRSF028757">
    <property type="entry name" value="LD-carboxypeptidase"/>
    <property type="match status" value="1"/>
</dbReference>
<feature type="active site" description="Charge relay system" evidence="6">
    <location>
        <position position="205"/>
    </location>
</feature>
<evidence type="ECO:0000259" key="7">
    <source>
        <dbReference type="Pfam" id="PF02016"/>
    </source>
</evidence>
<keyword evidence="4" id="KW-0378">Hydrolase</keyword>
<dbReference type="Gene3D" id="3.40.50.10740">
    <property type="entry name" value="Class I glutamine amidotransferase-like"/>
    <property type="match status" value="1"/>
</dbReference>
<reference evidence="10" key="1">
    <citation type="submission" date="2020-08" db="EMBL/GenBank/DDBJ databases">
        <title>Lacibacter sp. S13-6-6 genome sequencing.</title>
        <authorList>
            <person name="Jin L."/>
        </authorList>
    </citation>
    <scope>NUCLEOTIDE SEQUENCE [LARGE SCALE GENOMIC DNA]</scope>
    <source>
        <strain evidence="10">S13-6-6</strain>
    </source>
</reference>
<dbReference type="InterPro" id="IPR027461">
    <property type="entry name" value="Carboxypeptidase_A_C_sf"/>
</dbReference>
<dbReference type="InterPro" id="IPR040449">
    <property type="entry name" value="Peptidase_S66_N"/>
</dbReference>
<evidence type="ECO:0000313" key="10">
    <source>
        <dbReference type="Proteomes" id="UP000515344"/>
    </source>
</evidence>
<dbReference type="RefSeq" id="WP_182804835.1">
    <property type="nucleotide sequence ID" value="NZ_CP060007.1"/>
</dbReference>
<evidence type="ECO:0000256" key="4">
    <source>
        <dbReference type="ARBA" id="ARBA00022801"/>
    </source>
</evidence>
<dbReference type="GO" id="GO:0004180">
    <property type="term" value="F:carboxypeptidase activity"/>
    <property type="evidence" value="ECO:0007669"/>
    <property type="project" value="UniProtKB-KW"/>
</dbReference>
<dbReference type="EMBL" id="CP060007">
    <property type="protein sequence ID" value="QNA45619.1"/>
    <property type="molecule type" value="Genomic_DNA"/>
</dbReference>
<dbReference type="Proteomes" id="UP000515344">
    <property type="component" value="Chromosome"/>
</dbReference>
<dbReference type="KEGG" id="lacs:H4075_05305"/>
<dbReference type="InterPro" id="IPR003507">
    <property type="entry name" value="S66_fam"/>
</dbReference>
<proteinExistence type="inferred from homology"/>
<dbReference type="InterPro" id="IPR029062">
    <property type="entry name" value="Class_I_gatase-like"/>
</dbReference>
<dbReference type="CDD" id="cd07025">
    <property type="entry name" value="Peptidase_S66"/>
    <property type="match status" value="1"/>
</dbReference>
<dbReference type="SUPFAM" id="SSF52317">
    <property type="entry name" value="Class I glutamine amidotransferase-like"/>
    <property type="match status" value="1"/>
</dbReference>
<keyword evidence="10" id="KW-1185">Reference proteome</keyword>
<evidence type="ECO:0000256" key="3">
    <source>
        <dbReference type="ARBA" id="ARBA00022670"/>
    </source>
</evidence>
<dbReference type="Pfam" id="PF02016">
    <property type="entry name" value="Peptidase_S66"/>
    <property type="match status" value="1"/>
</dbReference>
<feature type="active site" description="Charge relay system" evidence="6">
    <location>
        <position position="275"/>
    </location>
</feature>
<dbReference type="PANTHER" id="PTHR30237:SF2">
    <property type="entry name" value="MUREIN TETRAPEPTIDE CARBOXYPEPTIDASE"/>
    <property type="match status" value="1"/>
</dbReference>
<dbReference type="Gene3D" id="3.50.30.60">
    <property type="entry name" value="LD-carboxypeptidase A C-terminal domain-like"/>
    <property type="match status" value="1"/>
</dbReference>
<feature type="active site" description="Nucleophile" evidence="6">
    <location>
        <position position="110"/>
    </location>
</feature>
<dbReference type="SUPFAM" id="SSF141986">
    <property type="entry name" value="LD-carboxypeptidase A C-terminal domain-like"/>
    <property type="match status" value="1"/>
</dbReference>
<dbReference type="Pfam" id="PF17676">
    <property type="entry name" value="Peptidase_S66C"/>
    <property type="match status" value="1"/>
</dbReference>
<keyword evidence="2" id="KW-0121">Carboxypeptidase</keyword>
<evidence type="ECO:0000259" key="8">
    <source>
        <dbReference type="Pfam" id="PF17676"/>
    </source>
</evidence>
<evidence type="ECO:0000256" key="2">
    <source>
        <dbReference type="ARBA" id="ARBA00022645"/>
    </source>
</evidence>
<dbReference type="GO" id="GO:0006508">
    <property type="term" value="P:proteolysis"/>
    <property type="evidence" value="ECO:0007669"/>
    <property type="project" value="UniProtKB-KW"/>
</dbReference>
<feature type="domain" description="LD-carboxypeptidase C-terminal" evidence="8">
    <location>
        <begin position="175"/>
        <end position="290"/>
    </location>
</feature>